<evidence type="ECO:0000259" key="3">
    <source>
        <dbReference type="SMART" id="SM00563"/>
    </source>
</evidence>
<dbReference type="OrthoDB" id="2427554at2759"/>
<dbReference type="GeneID" id="36326855"/>
<dbReference type="Proteomes" id="UP000194127">
    <property type="component" value="Unassembled WGS sequence"/>
</dbReference>
<evidence type="ECO:0000313" key="5">
    <source>
        <dbReference type="Proteomes" id="UP000194127"/>
    </source>
</evidence>
<dbReference type="AlphaFoldDB" id="A0A1X6N992"/>
<name>A0A1X6N992_9APHY</name>
<feature type="region of interest" description="Disordered" evidence="1">
    <location>
        <begin position="698"/>
        <end position="742"/>
    </location>
</feature>
<feature type="compositionally biased region" description="Basic residues" evidence="1">
    <location>
        <begin position="728"/>
        <end position="737"/>
    </location>
</feature>
<reference evidence="4 5" key="1">
    <citation type="submission" date="2017-04" db="EMBL/GenBank/DDBJ databases">
        <title>Genome Sequence of the Model Brown-Rot Fungus Postia placenta SB12.</title>
        <authorList>
            <consortium name="DOE Joint Genome Institute"/>
            <person name="Gaskell J."/>
            <person name="Kersten P."/>
            <person name="Larrondo L.F."/>
            <person name="Canessa P."/>
            <person name="Martinez D."/>
            <person name="Hibbett D."/>
            <person name="Schmoll M."/>
            <person name="Kubicek C.P."/>
            <person name="Martinez A.T."/>
            <person name="Yadav J."/>
            <person name="Master E."/>
            <person name="Magnuson J.K."/>
            <person name="James T."/>
            <person name="Yaver D."/>
            <person name="Berka R."/>
            <person name="Labutti K."/>
            <person name="Lipzen A."/>
            <person name="Aerts A."/>
            <person name="Barry K."/>
            <person name="Henrissat B."/>
            <person name="Blanchette R."/>
            <person name="Grigoriev I."/>
            <person name="Cullen D."/>
        </authorList>
    </citation>
    <scope>NUCLEOTIDE SEQUENCE [LARGE SCALE GENOMIC DNA]</scope>
    <source>
        <strain evidence="4 5">MAD-698-R-SB12</strain>
    </source>
</reference>
<dbReference type="InterPro" id="IPR052744">
    <property type="entry name" value="GPAT/DAPAT"/>
</dbReference>
<dbReference type="Pfam" id="PF01553">
    <property type="entry name" value="Acyltransferase"/>
    <property type="match status" value="2"/>
</dbReference>
<evidence type="ECO:0000256" key="1">
    <source>
        <dbReference type="SAM" id="MobiDB-lite"/>
    </source>
</evidence>
<dbReference type="GO" id="GO:0004366">
    <property type="term" value="F:glycerol-3-phosphate O-acyltransferase activity"/>
    <property type="evidence" value="ECO:0007669"/>
    <property type="project" value="TreeGrafter"/>
</dbReference>
<dbReference type="InterPro" id="IPR002123">
    <property type="entry name" value="Plipid/glycerol_acylTrfase"/>
</dbReference>
<organism evidence="4 5">
    <name type="scientific">Postia placenta MAD-698-R-SB12</name>
    <dbReference type="NCBI Taxonomy" id="670580"/>
    <lineage>
        <taxon>Eukaryota</taxon>
        <taxon>Fungi</taxon>
        <taxon>Dikarya</taxon>
        <taxon>Basidiomycota</taxon>
        <taxon>Agaricomycotina</taxon>
        <taxon>Agaricomycetes</taxon>
        <taxon>Polyporales</taxon>
        <taxon>Adustoporiaceae</taxon>
        <taxon>Rhodonia</taxon>
    </lineage>
</organism>
<feature type="transmembrane region" description="Helical" evidence="2">
    <location>
        <begin position="501"/>
        <end position="523"/>
    </location>
</feature>
<dbReference type="CDD" id="cd07992">
    <property type="entry name" value="LPLAT_AAK14816-like"/>
    <property type="match status" value="1"/>
</dbReference>
<dbReference type="PANTHER" id="PTHR31605">
    <property type="entry name" value="GLYCEROL-3-PHOSPHATE O-ACYLTRANSFERASE 1"/>
    <property type="match status" value="1"/>
</dbReference>
<evidence type="ECO:0000313" key="4">
    <source>
        <dbReference type="EMBL" id="OSX65209.1"/>
    </source>
</evidence>
<keyword evidence="2" id="KW-0812">Transmembrane</keyword>
<feature type="domain" description="Phospholipid/glycerol acyltransferase" evidence="3">
    <location>
        <begin position="49"/>
        <end position="272"/>
    </location>
</feature>
<dbReference type="GO" id="GO:0016287">
    <property type="term" value="F:glycerone-phosphate O-acyltransferase activity"/>
    <property type="evidence" value="ECO:0007669"/>
    <property type="project" value="TreeGrafter"/>
</dbReference>
<dbReference type="RefSeq" id="XP_024342003.1">
    <property type="nucleotide sequence ID" value="XM_024481905.1"/>
</dbReference>
<keyword evidence="5" id="KW-1185">Reference proteome</keyword>
<dbReference type="SMART" id="SM00563">
    <property type="entry name" value="PlsC"/>
    <property type="match status" value="1"/>
</dbReference>
<keyword evidence="2" id="KW-1133">Transmembrane helix</keyword>
<feature type="transmembrane region" description="Helical" evidence="2">
    <location>
        <begin position="466"/>
        <end position="489"/>
    </location>
</feature>
<dbReference type="GO" id="GO:0008654">
    <property type="term" value="P:phospholipid biosynthetic process"/>
    <property type="evidence" value="ECO:0007669"/>
    <property type="project" value="TreeGrafter"/>
</dbReference>
<feature type="region of interest" description="Disordered" evidence="1">
    <location>
        <begin position="639"/>
        <end position="666"/>
    </location>
</feature>
<gene>
    <name evidence="4" type="ORF">POSPLADRAFT_1065130</name>
</gene>
<dbReference type="PANTHER" id="PTHR31605:SF0">
    <property type="entry name" value="GLYCEROL-3-PHOSPHATE O-ACYLTRANSFERASE 1"/>
    <property type="match status" value="1"/>
</dbReference>
<feature type="compositionally biased region" description="Low complexity" evidence="1">
    <location>
        <begin position="704"/>
        <end position="719"/>
    </location>
</feature>
<evidence type="ECO:0000256" key="2">
    <source>
        <dbReference type="SAM" id="Phobius"/>
    </source>
</evidence>
<dbReference type="STRING" id="670580.A0A1X6N992"/>
<dbReference type="EMBL" id="KZ110593">
    <property type="protein sequence ID" value="OSX65209.1"/>
    <property type="molecule type" value="Genomic_DNA"/>
</dbReference>
<feature type="transmembrane region" description="Helical" evidence="2">
    <location>
        <begin position="418"/>
        <end position="445"/>
    </location>
</feature>
<sequence length="778" mass="86527">MTTRRDALPVSKDLVYETALVLWRSVVNIFFREIRPRGAFHIPREGPVIFVAAPHHNQFLDPLLLSLQVHRETRRKVQFLIAAKSMKRKAIGFFASMMSSIPVVRAADDAKPGTGQVFLSDDDPCVVVGHGTRFLEEFKPKMQIMLPKAVNSAVAEVVEVISDTELKIKKEFGGESGKGTARIREKLKELQTEGKQGFSFMKMPYVDQQEMYHHVYQCLTDGGCIGIYPEGGSHDRTDLLPLKAGVSLMALGAMANDPNVKVKIVPVGLSYFHPHRFRSRAVVEFGTALDVPEDLVQMFKEGGTQKRQAVGKLLDYIYDALKTVTIRAPDYETLMLCQAARRLYRTPGQHLTLGQVVELNRRFLEGYLHFKDESKVQKLRSDVLKYNRMVRDLGLRDHQVPHAQKVGWKALGLFTYRLVLLFVWTLLALPGVILNGPIFLAASIISRQKAKEALAASTVKIAARDVIATWKVLISLGLAPILYGFYAFLATMVSIEAGVPLVWIIWTPILVMVTLPFVGYAALKFGEAGMDVLKSLRPLVVALVPGQSHSLDKLRAMRVTVSNELAEVISEFGPKLYENFDEYRILVPSASVPASSGQPGIWRRKSGTGGIDAQGNLLVHPMTWLDERLFGWSRSASRGTSAWSGSRSHDNSRVQSPDASDDEEGDYDNVLGYLERRGSSAPREGPRSQRTSYANLHKMHSDTSSSAAPFPPAASGAEAVETDGLQFRPRKGSRTRKASLETTIPVERIGELDRQEKFCEATEELNHEVEDGQAMKDQ</sequence>
<protein>
    <recommendedName>
        <fullName evidence="3">Phospholipid/glycerol acyltransferase domain-containing protein</fullName>
    </recommendedName>
</protein>
<accession>A0A1X6N992</accession>
<keyword evidence="2" id="KW-0472">Membrane</keyword>
<proteinExistence type="predicted"/>